<dbReference type="Proteomes" id="UP000238375">
    <property type="component" value="Unassembled WGS sequence"/>
</dbReference>
<dbReference type="AlphaFoldDB" id="A0A2T0SNK6"/>
<evidence type="ECO:0000256" key="1">
    <source>
        <dbReference type="SAM" id="SignalP"/>
    </source>
</evidence>
<sequence>MKTIRLTMAILGLSLFSLVASAQTTTPALMAYYNVKDALVATDGAKAKAGATALVTALGKVDVAKLSATDKNALATAKTKATVIGKSTDVDAQREAFEGLSASMIALAKATKTAKREARSGVPAPTYVQFCPMAAEGKGASWLSDKREVRNPYYGDKMLKCGSVKEEI</sequence>
<organism evidence="3 4">
    <name type="scientific">Spirosoma oryzae</name>
    <dbReference type="NCBI Taxonomy" id="1469603"/>
    <lineage>
        <taxon>Bacteria</taxon>
        <taxon>Pseudomonadati</taxon>
        <taxon>Bacteroidota</taxon>
        <taxon>Cytophagia</taxon>
        <taxon>Cytophagales</taxon>
        <taxon>Cytophagaceae</taxon>
        <taxon>Spirosoma</taxon>
    </lineage>
</organism>
<keyword evidence="1" id="KW-0732">Signal</keyword>
<dbReference type="RefSeq" id="WP_106139140.1">
    <property type="nucleotide sequence ID" value="NZ_PVTE01000015.1"/>
</dbReference>
<accession>A0A2T0SNK6</accession>
<dbReference type="EMBL" id="PVTE01000015">
    <property type="protein sequence ID" value="PRY35001.1"/>
    <property type="molecule type" value="Genomic_DNA"/>
</dbReference>
<proteinExistence type="predicted"/>
<evidence type="ECO:0000313" key="4">
    <source>
        <dbReference type="Proteomes" id="UP000238375"/>
    </source>
</evidence>
<comment type="caution">
    <text evidence="3">The sequence shown here is derived from an EMBL/GenBank/DDBJ whole genome shotgun (WGS) entry which is preliminary data.</text>
</comment>
<dbReference type="InterPro" id="IPR021782">
    <property type="entry name" value="DUF3347"/>
</dbReference>
<dbReference type="Pfam" id="PF11827">
    <property type="entry name" value="DUF3347"/>
    <property type="match status" value="1"/>
</dbReference>
<feature type="domain" description="DUF3347" evidence="2">
    <location>
        <begin position="30"/>
        <end position="114"/>
    </location>
</feature>
<reference evidence="3 4" key="1">
    <citation type="submission" date="2018-03" db="EMBL/GenBank/DDBJ databases">
        <title>Genomic Encyclopedia of Archaeal and Bacterial Type Strains, Phase II (KMG-II): from individual species to whole genera.</title>
        <authorList>
            <person name="Goeker M."/>
        </authorList>
    </citation>
    <scope>NUCLEOTIDE SEQUENCE [LARGE SCALE GENOMIC DNA]</scope>
    <source>
        <strain evidence="3 4">DSM 28354</strain>
    </source>
</reference>
<feature type="chain" id="PRO_5015411582" evidence="1">
    <location>
        <begin position="23"/>
        <end position="168"/>
    </location>
</feature>
<feature type="signal peptide" evidence="1">
    <location>
        <begin position="1"/>
        <end position="22"/>
    </location>
</feature>
<name>A0A2T0SNK6_9BACT</name>
<gene>
    <name evidence="3" type="ORF">CLV58_11584</name>
</gene>
<dbReference type="OrthoDB" id="5513217at2"/>
<keyword evidence="4" id="KW-1185">Reference proteome</keyword>
<evidence type="ECO:0000313" key="3">
    <source>
        <dbReference type="EMBL" id="PRY35001.1"/>
    </source>
</evidence>
<evidence type="ECO:0000259" key="2">
    <source>
        <dbReference type="Pfam" id="PF11827"/>
    </source>
</evidence>
<protein>
    <submittedName>
        <fullName evidence="3">Uncharacterized protein DUF3347</fullName>
    </submittedName>
</protein>